<name>D0NWS6_PHYIT</name>
<feature type="domain" description="DUF3638" evidence="7">
    <location>
        <begin position="1045"/>
        <end position="1259"/>
    </location>
</feature>
<evidence type="ECO:0000256" key="2">
    <source>
        <dbReference type="ARBA" id="ARBA00012759"/>
    </source>
</evidence>
<dbReference type="STRING" id="403677.D0NWS6"/>
<dbReference type="KEGG" id="pif:PITG_17603"/>
<evidence type="ECO:0000256" key="6">
    <source>
        <dbReference type="ARBA" id="ARBA00022807"/>
    </source>
</evidence>
<keyword evidence="6" id="KW-0788">Thiol protease</keyword>
<dbReference type="OrthoDB" id="4866634at2759"/>
<dbReference type="Pfam" id="PF12359">
    <property type="entry name" value="DUF3645"/>
    <property type="match status" value="1"/>
</dbReference>
<evidence type="ECO:0000313" key="9">
    <source>
        <dbReference type="EMBL" id="EEY67509.1"/>
    </source>
</evidence>
<dbReference type="GO" id="GO:0004843">
    <property type="term" value="F:cysteine-type deubiquitinase activity"/>
    <property type="evidence" value="ECO:0007669"/>
    <property type="project" value="UniProtKB-EC"/>
</dbReference>
<dbReference type="InterPro" id="IPR022099">
    <property type="entry name" value="DUF3638"/>
</dbReference>
<evidence type="ECO:0000259" key="8">
    <source>
        <dbReference type="Pfam" id="PF12359"/>
    </source>
</evidence>
<dbReference type="EC" id="3.4.19.12" evidence="2"/>
<dbReference type="PANTHER" id="PTHR13367">
    <property type="entry name" value="UBIQUITIN THIOESTERASE"/>
    <property type="match status" value="1"/>
</dbReference>
<dbReference type="VEuPathDB" id="FungiDB:PITG_17603"/>
<dbReference type="Proteomes" id="UP000006643">
    <property type="component" value="Unassembled WGS sequence"/>
</dbReference>
<dbReference type="PANTHER" id="PTHR13367:SF33">
    <property type="entry name" value="P-LOOP CONTAINING NUCLEOSIDE TRIPHOSPHATE HYDROLASE PROTEIN"/>
    <property type="match status" value="1"/>
</dbReference>
<keyword evidence="4" id="KW-0833">Ubl conjugation pathway</keyword>
<keyword evidence="5" id="KW-0378">Hydrolase</keyword>
<sequence>MLTMPRNLEILGSLCLTAQRALAPAEATSEMTRLPALSPTTWQHVECVWNPTLYGTALTWMDSSGIKIDPFAATEASVINSFVEPMPGGFRDFQWMNNWPGQSDTRGNLSYANLHQQPDDFEKSAFIALGSLRAFPNQQYRKLQWALLEDNLPWSNACVATIVRQSLYQVGSLTDEVNPQLLWKTDMLSGNEGLDTFCATLASITDKLEQTRRNFENVPLLSELAGFALQYSNNARQIVKMFGGMTRRWAEETRSEYKEESSPDRIARIRRKECVLYGFAVLAYSLGPWDDEAAQEVCELIVLFRTSFLCASINLRSNDQMLRTESKIVEMMSRRIAELVAYVKNSGIDTVLTGLMRLVSATSPERLEWKQFSELSTNGEQFGCCFEAIDTRMDTHYAINLFTGVVLTDGYAPGGLPVDIRRHERFQSLFGPSNFEVFSTNGVLRTERTYCGRLYDFALDQELFVQELSVDSCGEITSTLQLCTTSWVNALRYLLPAQLRKLYSHWYWVEENCVLFRPKEAKCHEVFFMATFGEGGSLRCYKVPFSDTKRPCDQLLSHLDDYDQFVQRDGPLLSIFKILTKFEAVKFLHPLRSPEGILKIELPRFKLTFALNSNMELESVEHKGYILATSQQFDDFLPRFSRYLLLELQDKSHTAQSELRMLLPVGGVGESDGTVEITISKTADSRVDVHCYDVHRRLKTFETETIAARLQLGAVCTRAGTNAPSKRLQMTGAEAAVQMLRACRSSRPYSSFERDTLFTIYKLSYREPAVKILAVALLREANRLGFLFGHTQVMNTAMACIDEETEYDVMCMQRVQRNPLRSQFRSNEEEFVLGYVQHASVPVPAIEIVSCRPSPVADDYVKSVEAKLKFFLRIETVTAKDAPQLPLNTDTVNAMSKGMLDELQMSWENFHSQVEPTLMTSPKELVGSFTSLLSEVSSRRFEMESYLRESYSKATSSTRDQLLALANYLPILTVTDIVQCGFDEETQHTFTPKLSEESREEFKKAVLKYMELCVLEDKLERLIWKATRGDELSDAQLVDELVNIRQWQSVEFPYWLAFEVEGRLQIRHEQFVIAQHLINGPGTVCQLNMGRGKTRVILPMLFLHFTLRRCPRVIRAHFLSPLLSEARHFMHRYLSASSAHLGVFEQPFHRQIDLNARRLEFIRDNLEELKRFGGVQLVAPEHRMSLELKRLELGNEGPIVEVLDEILDGDQFVDVLDECDALLHHKYHVVYAVGTPIPLCSGVERWKAAEALLRVVADRSLGSRVAAVLQASHVSCVSPDYSTRLGAYDGTRLNTVVESTKSRREELKRALVLDLIDSAPFELMWLNAFGSTAARESLVRAIAESTVSLEQALGTHMSKFRPYTSQLLALRGLVAFGVLEHCLEKRYRVNFGLPPPHSRPKKIAIPFRAADVPSERSEFSHPDVCIVLTLLGYYHRGLTNKELRSTFQTLLRLDISEQQQLYDQCLADARQFEALCQVYRFSMGAINFYLNTCVFPKDTQQYPQRLSRTAWNLAAGANNIGFSGTNDNHRLLPLSVTQREPEEPSLLGTNGKMIDKILQVTHSYEVIHPSPDRSSIPWQSVLLFAMDKKAQALIDTGALLAGVANHDAAKFLLEQSEFEFAGVTYYDSRDENNCWMIAEKARRIEVPLKKSSMLEKETFVIFDEARSRGSDMKLLPDAAAVLTLGPKLTKDKLMQGAGRMRQLGCSQSLWIASFDEVAQSILQIGGQRELSSVSAIDVLNWVMDNTKTEAVRGLLEWAGNGIHFRTTQLNRDKELVDEHWELETLYREKLHVDKLAQVIRSKALLAFKDSADELVNEICGRGLVFGLDDEVCITSHTDECERELQIEEEVQQERELQVIKCSPSREKRWAYDKILRAKSVGDLSGAVQVLEISKFIRRSISPREMGDLDWTSTHIYGTINFCTTIQTRSDARCLNEFLRVIDVVLVFTNGDVLLVSECEADHILELLWTTTRGDTTACSFFSFVNLAFACETLGRVGASTKFLDAHLALGSSLDRNLPLLSVIACHIYNGETMLAKHQEDTAEPTFREFLGPLSQREATLSNFIKSRGNSHKWTRSFLPAAWI</sequence>
<evidence type="ECO:0000256" key="1">
    <source>
        <dbReference type="ARBA" id="ARBA00000707"/>
    </source>
</evidence>
<protein>
    <recommendedName>
        <fullName evidence="2">ubiquitinyl hydrolase 1</fullName>
        <ecNumber evidence="2">3.4.19.12</ecNumber>
    </recommendedName>
</protein>
<dbReference type="OMA" id="AMACIDE"/>
<proteinExistence type="predicted"/>
<evidence type="ECO:0000256" key="3">
    <source>
        <dbReference type="ARBA" id="ARBA00022670"/>
    </source>
</evidence>
<dbReference type="InterPro" id="IPR051346">
    <property type="entry name" value="OTU_Deubiquitinase"/>
</dbReference>
<organism evidence="9 10">
    <name type="scientific">Phytophthora infestans (strain T30-4)</name>
    <name type="common">Potato late blight agent</name>
    <dbReference type="NCBI Taxonomy" id="403677"/>
    <lineage>
        <taxon>Eukaryota</taxon>
        <taxon>Sar</taxon>
        <taxon>Stramenopiles</taxon>
        <taxon>Oomycota</taxon>
        <taxon>Peronosporomycetes</taxon>
        <taxon>Peronosporales</taxon>
        <taxon>Peronosporaceae</taxon>
        <taxon>Phytophthora</taxon>
    </lineage>
</organism>
<dbReference type="GeneID" id="9471184"/>
<dbReference type="InParanoid" id="D0NWS6"/>
<evidence type="ECO:0000313" key="10">
    <source>
        <dbReference type="Proteomes" id="UP000006643"/>
    </source>
</evidence>
<keyword evidence="10" id="KW-1185">Reference proteome</keyword>
<evidence type="ECO:0000256" key="4">
    <source>
        <dbReference type="ARBA" id="ARBA00022786"/>
    </source>
</evidence>
<dbReference type="Pfam" id="PF12340">
    <property type="entry name" value="DUF3638"/>
    <property type="match status" value="1"/>
</dbReference>
<comment type="catalytic activity">
    <reaction evidence="1">
        <text>Thiol-dependent hydrolysis of ester, thioester, amide, peptide and isopeptide bonds formed by the C-terminal Gly of ubiquitin (a 76-residue protein attached to proteins as an intracellular targeting signal).</text>
        <dbReference type="EC" id="3.4.19.12"/>
    </reaction>
</comment>
<gene>
    <name evidence="9" type="ORF">PITG_17603</name>
</gene>
<feature type="domain" description="DUF3645" evidence="8">
    <location>
        <begin position="1397"/>
        <end position="1429"/>
    </location>
</feature>
<evidence type="ECO:0000256" key="5">
    <source>
        <dbReference type="ARBA" id="ARBA00022801"/>
    </source>
</evidence>
<dbReference type="RefSeq" id="XP_002896482.1">
    <property type="nucleotide sequence ID" value="XM_002896436.1"/>
</dbReference>
<reference evidence="10" key="1">
    <citation type="journal article" date="2009" name="Nature">
        <title>Genome sequence and analysis of the Irish potato famine pathogen Phytophthora infestans.</title>
        <authorList>
            <consortium name="The Broad Institute Genome Sequencing Platform"/>
            <person name="Haas B.J."/>
            <person name="Kamoun S."/>
            <person name="Zody M.C."/>
            <person name="Jiang R.H."/>
            <person name="Handsaker R.E."/>
            <person name="Cano L.M."/>
            <person name="Grabherr M."/>
            <person name="Kodira C.D."/>
            <person name="Raffaele S."/>
            <person name="Torto-Alalibo T."/>
            <person name="Bozkurt T.O."/>
            <person name="Ah-Fong A.M."/>
            <person name="Alvarado L."/>
            <person name="Anderson V.L."/>
            <person name="Armstrong M.R."/>
            <person name="Avrova A."/>
            <person name="Baxter L."/>
            <person name="Beynon J."/>
            <person name="Boevink P.C."/>
            <person name="Bollmann S.R."/>
            <person name="Bos J.I."/>
            <person name="Bulone V."/>
            <person name="Cai G."/>
            <person name="Cakir C."/>
            <person name="Carrington J.C."/>
            <person name="Chawner M."/>
            <person name="Conti L."/>
            <person name="Costanzo S."/>
            <person name="Ewan R."/>
            <person name="Fahlgren N."/>
            <person name="Fischbach M.A."/>
            <person name="Fugelstad J."/>
            <person name="Gilroy E.M."/>
            <person name="Gnerre S."/>
            <person name="Green P.J."/>
            <person name="Grenville-Briggs L.J."/>
            <person name="Griffith J."/>
            <person name="Grunwald N.J."/>
            <person name="Horn K."/>
            <person name="Horner N.R."/>
            <person name="Hu C.H."/>
            <person name="Huitema E."/>
            <person name="Jeong D.H."/>
            <person name="Jones A.M."/>
            <person name="Jones J.D."/>
            <person name="Jones R.W."/>
            <person name="Karlsson E.K."/>
            <person name="Kunjeti S.G."/>
            <person name="Lamour K."/>
            <person name="Liu Z."/>
            <person name="Ma L."/>
            <person name="Maclean D."/>
            <person name="Chibucos M.C."/>
            <person name="McDonald H."/>
            <person name="McWalters J."/>
            <person name="Meijer H.J."/>
            <person name="Morgan W."/>
            <person name="Morris P.F."/>
            <person name="Munro C.A."/>
            <person name="O'Neill K."/>
            <person name="Ospina-Giraldo M."/>
            <person name="Pinzon A."/>
            <person name="Pritchard L."/>
            <person name="Ramsahoye B."/>
            <person name="Ren Q."/>
            <person name="Restrepo S."/>
            <person name="Roy S."/>
            <person name="Sadanandom A."/>
            <person name="Savidor A."/>
            <person name="Schornack S."/>
            <person name="Schwartz D.C."/>
            <person name="Schumann U.D."/>
            <person name="Schwessinger B."/>
            <person name="Seyer L."/>
            <person name="Sharpe T."/>
            <person name="Silvar C."/>
            <person name="Song J."/>
            <person name="Studholme D.J."/>
            <person name="Sykes S."/>
            <person name="Thines M."/>
            <person name="van de Vondervoort P.J."/>
            <person name="Phuntumart V."/>
            <person name="Wawra S."/>
            <person name="Weide R."/>
            <person name="Win J."/>
            <person name="Young C."/>
            <person name="Zhou S."/>
            <person name="Fry W."/>
            <person name="Meyers B.C."/>
            <person name="van West P."/>
            <person name="Ristaino J."/>
            <person name="Govers F."/>
            <person name="Birch P.R."/>
            <person name="Whisson S.C."/>
            <person name="Judelson H.S."/>
            <person name="Nusbaum C."/>
        </authorList>
    </citation>
    <scope>NUCLEOTIDE SEQUENCE [LARGE SCALE GENOMIC DNA]</scope>
    <source>
        <strain evidence="10">T30-4</strain>
    </source>
</reference>
<keyword evidence="3" id="KW-0645">Protease</keyword>
<accession>D0NWS6</accession>
<dbReference type="eggNOG" id="ENOG502QUFK">
    <property type="taxonomic scope" value="Eukaryota"/>
</dbReference>
<dbReference type="HOGENOM" id="CLU_000721_0_0_1"/>
<dbReference type="InterPro" id="IPR022105">
    <property type="entry name" value="DUF3645"/>
</dbReference>
<evidence type="ECO:0000259" key="7">
    <source>
        <dbReference type="Pfam" id="PF12340"/>
    </source>
</evidence>
<dbReference type="EMBL" id="DS028177">
    <property type="protein sequence ID" value="EEY67509.1"/>
    <property type="molecule type" value="Genomic_DNA"/>
</dbReference>
<dbReference type="GO" id="GO:0006508">
    <property type="term" value="P:proteolysis"/>
    <property type="evidence" value="ECO:0007669"/>
    <property type="project" value="UniProtKB-KW"/>
</dbReference>